<feature type="transmembrane region" description="Helical" evidence="7">
    <location>
        <begin position="267"/>
        <end position="289"/>
    </location>
</feature>
<feature type="transmembrane region" description="Helical" evidence="7">
    <location>
        <begin position="309"/>
        <end position="334"/>
    </location>
</feature>
<feature type="transmembrane region" description="Helical" evidence="7">
    <location>
        <begin position="24"/>
        <end position="43"/>
    </location>
</feature>
<dbReference type="GO" id="GO:1902742">
    <property type="term" value="P:apoptotic process involved in development"/>
    <property type="evidence" value="ECO:0007669"/>
    <property type="project" value="TreeGrafter"/>
</dbReference>
<reference evidence="8" key="1">
    <citation type="submission" date="2023-10" db="EMBL/GenBank/DDBJ databases">
        <title>Genome assemblies of two species of porcelain crab, Petrolisthes cinctipes and Petrolisthes manimaculis (Anomura: Porcellanidae).</title>
        <authorList>
            <person name="Angst P."/>
        </authorList>
    </citation>
    <scope>NUCLEOTIDE SEQUENCE</scope>
    <source>
        <strain evidence="8">PB745_01</strain>
        <tissue evidence="8">Gill</tissue>
    </source>
</reference>
<evidence type="ECO:0000256" key="5">
    <source>
        <dbReference type="ARBA" id="ARBA00022989"/>
    </source>
</evidence>
<dbReference type="InterPro" id="IPR018629">
    <property type="entry name" value="XK-rel"/>
</dbReference>
<evidence type="ECO:0000256" key="2">
    <source>
        <dbReference type="ARBA" id="ARBA00008789"/>
    </source>
</evidence>
<name>A0AAE1FH93_PETCI</name>
<feature type="transmembrane region" description="Helical" evidence="7">
    <location>
        <begin position="346"/>
        <end position="365"/>
    </location>
</feature>
<evidence type="ECO:0000256" key="7">
    <source>
        <dbReference type="RuleBase" id="RU910716"/>
    </source>
</evidence>
<comment type="subcellular location">
    <subcellularLocation>
        <location evidence="1">Cell membrane</location>
        <topology evidence="1">Multi-pass membrane protein</topology>
    </subcellularLocation>
    <subcellularLocation>
        <location evidence="7">Membrane</location>
        <topology evidence="7">Multi-pass membrane protein</topology>
    </subcellularLocation>
</comment>
<dbReference type="GO" id="GO:0005886">
    <property type="term" value="C:plasma membrane"/>
    <property type="evidence" value="ECO:0007669"/>
    <property type="project" value="UniProtKB-SubCell"/>
</dbReference>
<protein>
    <recommendedName>
        <fullName evidence="7">XK-related protein</fullName>
    </recommendedName>
</protein>
<dbReference type="EMBL" id="JAWQEG010002259">
    <property type="protein sequence ID" value="KAK3873137.1"/>
    <property type="molecule type" value="Genomic_DNA"/>
</dbReference>
<evidence type="ECO:0000313" key="9">
    <source>
        <dbReference type="Proteomes" id="UP001286313"/>
    </source>
</evidence>
<keyword evidence="5 7" id="KW-1133">Transmembrane helix</keyword>
<comment type="similarity">
    <text evidence="2 7">Belongs to the XK family.</text>
</comment>
<keyword evidence="4 7" id="KW-0812">Transmembrane</keyword>
<dbReference type="GO" id="GO:0043652">
    <property type="term" value="P:engulfment of apoptotic cell"/>
    <property type="evidence" value="ECO:0007669"/>
    <property type="project" value="TreeGrafter"/>
</dbReference>
<dbReference type="PANTHER" id="PTHR16024:SF6">
    <property type="entry name" value="XK-RELATED PROTEIN"/>
    <property type="match status" value="1"/>
</dbReference>
<dbReference type="AlphaFoldDB" id="A0AAE1FH93"/>
<feature type="transmembrane region" description="Helical" evidence="7">
    <location>
        <begin position="146"/>
        <end position="168"/>
    </location>
</feature>
<dbReference type="GO" id="GO:0070782">
    <property type="term" value="P:phosphatidylserine exposure on apoptotic cell surface"/>
    <property type="evidence" value="ECO:0007669"/>
    <property type="project" value="TreeGrafter"/>
</dbReference>
<dbReference type="InterPro" id="IPR050895">
    <property type="entry name" value="XK-related_scramblase"/>
</dbReference>
<evidence type="ECO:0000256" key="4">
    <source>
        <dbReference type="ARBA" id="ARBA00022692"/>
    </source>
</evidence>
<comment type="caution">
    <text evidence="8">The sequence shown here is derived from an EMBL/GenBank/DDBJ whole genome shotgun (WGS) entry which is preliminary data.</text>
</comment>
<keyword evidence="3" id="KW-1003">Cell membrane</keyword>
<evidence type="ECO:0000256" key="1">
    <source>
        <dbReference type="ARBA" id="ARBA00004651"/>
    </source>
</evidence>
<feature type="transmembrane region" description="Helical" evidence="7">
    <location>
        <begin position="371"/>
        <end position="395"/>
    </location>
</feature>
<feature type="transmembrane region" description="Helical" evidence="7">
    <location>
        <begin position="93"/>
        <end position="115"/>
    </location>
</feature>
<feature type="transmembrane region" description="Helical" evidence="7">
    <location>
        <begin position="55"/>
        <end position="73"/>
    </location>
</feature>
<dbReference type="PANTHER" id="PTHR16024">
    <property type="entry name" value="XK-RELATED PROTEIN"/>
    <property type="match status" value="1"/>
</dbReference>
<organism evidence="8 9">
    <name type="scientific">Petrolisthes cinctipes</name>
    <name type="common">Flat porcelain crab</name>
    <dbReference type="NCBI Taxonomy" id="88211"/>
    <lineage>
        <taxon>Eukaryota</taxon>
        <taxon>Metazoa</taxon>
        <taxon>Ecdysozoa</taxon>
        <taxon>Arthropoda</taxon>
        <taxon>Crustacea</taxon>
        <taxon>Multicrustacea</taxon>
        <taxon>Malacostraca</taxon>
        <taxon>Eumalacostraca</taxon>
        <taxon>Eucarida</taxon>
        <taxon>Decapoda</taxon>
        <taxon>Pleocyemata</taxon>
        <taxon>Anomura</taxon>
        <taxon>Galatheoidea</taxon>
        <taxon>Porcellanidae</taxon>
        <taxon>Petrolisthes</taxon>
    </lineage>
</organism>
<dbReference type="Proteomes" id="UP001286313">
    <property type="component" value="Unassembled WGS sequence"/>
</dbReference>
<feature type="transmembrane region" description="Helical" evidence="7">
    <location>
        <begin position="207"/>
        <end position="229"/>
    </location>
</feature>
<proteinExistence type="inferred from homology"/>
<keyword evidence="6 7" id="KW-0472">Membrane</keyword>
<accession>A0AAE1FH93</accession>
<evidence type="ECO:0000256" key="6">
    <source>
        <dbReference type="ARBA" id="ARBA00023136"/>
    </source>
</evidence>
<sequence>MRASSESLISEEHATCLFTTRHQVVIWFSLSFYVADLCLDLWVCGAHFQAKRSRSAWFIFFCILLPNLYAGYKSLQWYLRAHEETPIRRPLKWIVRVLFFPISPILRYLDAWVYGRRARLHWQNRNYALEYRNFEKYMMEIAEVALLRLVIIFLEDAPIVVLNLAMLLKSPPPGVVTQPLPQQGTTPPPETVIISNEEESENETVKLVRLISVVAKLICTMTLGVVHYVSCNKLAWHLANTKDKGTVPQQHHQGRSSKGVLSWPAEMAIYCWQLLAIGSRVIAYALLWVVHFDWLWLPITLRWCLHALWIYFDVAGMSLVNSIAFGGVYLFSFVTTAPGRQILRISLYYTITFGEHIIIALLWHYGDPTNYYHDIGLGVMFGGSLGGLLFLSLYYSCCHPDREEVWLRYWWRNRKHNRQQRNQIQEQQHQDLPLQ</sequence>
<keyword evidence="9" id="KW-1185">Reference proteome</keyword>
<evidence type="ECO:0000313" key="8">
    <source>
        <dbReference type="EMBL" id="KAK3873137.1"/>
    </source>
</evidence>
<dbReference type="Pfam" id="PF09815">
    <property type="entry name" value="XK-related"/>
    <property type="match status" value="1"/>
</dbReference>
<evidence type="ECO:0000256" key="3">
    <source>
        <dbReference type="ARBA" id="ARBA00022475"/>
    </source>
</evidence>
<gene>
    <name evidence="8" type="ORF">Pcinc_021831</name>
</gene>